<protein>
    <submittedName>
        <fullName evidence="1">Uncharacterized protein</fullName>
    </submittedName>
</protein>
<dbReference type="EMBL" id="JAABOJ010000043">
    <property type="protein sequence ID" value="KAF3274529.1"/>
    <property type="molecule type" value="Genomic_DNA"/>
</dbReference>
<gene>
    <name evidence="1" type="ORF">TWF970_007792</name>
</gene>
<reference evidence="1 2" key="1">
    <citation type="submission" date="2020-01" db="EMBL/GenBank/DDBJ databases">
        <authorList>
            <person name="Palmer J.M."/>
        </authorList>
    </citation>
    <scope>NUCLEOTIDE SEQUENCE [LARGE SCALE GENOMIC DNA]</scope>
    <source>
        <strain evidence="1 2">TWF970</strain>
    </source>
</reference>
<proteinExistence type="predicted"/>
<dbReference type="AlphaFoldDB" id="A0A7C8R6P1"/>
<dbReference type="Proteomes" id="UP000474640">
    <property type="component" value="Unassembled WGS sequence"/>
</dbReference>
<accession>A0A7C8R6P1</accession>
<dbReference type="OrthoDB" id="10313283at2759"/>
<sequence>MTDKSLTYHTLFLRKAADAHFTDVSASKSLWWGKNVPATLHFLEAYPMVLTSILSGVTKDIGEDAKALVIKLYARSQATKGIMKAFGKKDLRKKDKKNLQKYCEQFKNAIPASA</sequence>
<organism evidence="1 2">
    <name type="scientific">Orbilia oligospora</name>
    <name type="common">Nematode-trapping fungus</name>
    <name type="synonym">Arthrobotrys oligospora</name>
    <dbReference type="NCBI Taxonomy" id="2813651"/>
    <lineage>
        <taxon>Eukaryota</taxon>
        <taxon>Fungi</taxon>
        <taxon>Dikarya</taxon>
        <taxon>Ascomycota</taxon>
        <taxon>Pezizomycotina</taxon>
        <taxon>Orbiliomycetes</taxon>
        <taxon>Orbiliales</taxon>
        <taxon>Orbiliaceae</taxon>
        <taxon>Orbilia</taxon>
    </lineage>
</organism>
<comment type="caution">
    <text evidence="1">The sequence shown here is derived from an EMBL/GenBank/DDBJ whole genome shotgun (WGS) entry which is preliminary data.</text>
</comment>
<name>A0A7C8R6P1_ORBOL</name>
<evidence type="ECO:0000313" key="2">
    <source>
        <dbReference type="Proteomes" id="UP000474640"/>
    </source>
</evidence>
<evidence type="ECO:0000313" key="1">
    <source>
        <dbReference type="EMBL" id="KAF3274529.1"/>
    </source>
</evidence>